<keyword evidence="3" id="KW-1185">Reference proteome</keyword>
<feature type="compositionally biased region" description="Pro residues" evidence="1">
    <location>
        <begin position="55"/>
        <end position="75"/>
    </location>
</feature>
<dbReference type="AlphaFoldDB" id="A0A4P7A144"/>
<sequence length="176" mass="19083">MVNQFFPFLPDDDTPDFDSPNFFGQRGPGFGNPNFPGQGGPGFGIPSFPGQMRPPGFPGQGPPSGFPGQGPPPGFPGQGRPPGGQSSSGPPTGPPPSFVPQQPAEARGGAQIFAVDPGAIRGCLFRFTYVWLRNGRSFWFYPTYVGRQSIAGFRWNGRRWNYYGTDLNRITSFQCF</sequence>
<dbReference type="RefSeq" id="WP_134210876.1">
    <property type="nucleotide sequence ID" value="NZ_CP038015.1"/>
</dbReference>
<name>A0A4P7A144_9BACL</name>
<gene>
    <name evidence="2" type="ORF">E2636_14690</name>
</gene>
<organism evidence="2 3">
    <name type="scientific">Paenisporosarcina antarctica</name>
    <dbReference type="NCBI Taxonomy" id="417367"/>
    <lineage>
        <taxon>Bacteria</taxon>
        <taxon>Bacillati</taxon>
        <taxon>Bacillota</taxon>
        <taxon>Bacilli</taxon>
        <taxon>Bacillales</taxon>
        <taxon>Caryophanaceae</taxon>
        <taxon>Paenisporosarcina</taxon>
    </lineage>
</organism>
<evidence type="ECO:0000313" key="3">
    <source>
        <dbReference type="Proteomes" id="UP000294292"/>
    </source>
</evidence>
<feature type="compositionally biased region" description="Low complexity" evidence="1">
    <location>
        <begin position="17"/>
        <end position="36"/>
    </location>
</feature>
<evidence type="ECO:0000313" key="2">
    <source>
        <dbReference type="EMBL" id="QBP42324.1"/>
    </source>
</evidence>
<dbReference type="KEGG" id="panc:E2636_14690"/>
<dbReference type="Proteomes" id="UP000294292">
    <property type="component" value="Chromosome"/>
</dbReference>
<proteinExistence type="predicted"/>
<accession>A0A4P7A144</accession>
<protein>
    <submittedName>
        <fullName evidence="2">Transporter</fullName>
    </submittedName>
</protein>
<evidence type="ECO:0000256" key="1">
    <source>
        <dbReference type="SAM" id="MobiDB-lite"/>
    </source>
</evidence>
<reference evidence="2 3" key="1">
    <citation type="submission" date="2019-03" db="EMBL/GenBank/DDBJ databases">
        <title>Complete genome sequence of Paenisporosarcina antarctica CGMCC 1.6503T.</title>
        <authorList>
            <person name="Rong J.-C."/>
            <person name="Chi N.-Y."/>
            <person name="Zhang Q.-F."/>
        </authorList>
    </citation>
    <scope>NUCLEOTIDE SEQUENCE [LARGE SCALE GENOMIC DNA]</scope>
    <source>
        <strain evidence="2 3">CGMCC 1.6503</strain>
    </source>
</reference>
<feature type="region of interest" description="Disordered" evidence="1">
    <location>
        <begin position="1"/>
        <end position="106"/>
    </location>
</feature>
<dbReference type="OrthoDB" id="2068061at2"/>
<feature type="compositionally biased region" description="Low complexity" evidence="1">
    <location>
        <begin position="44"/>
        <end position="54"/>
    </location>
</feature>
<dbReference type="EMBL" id="CP038015">
    <property type="protein sequence ID" value="QBP42324.1"/>
    <property type="molecule type" value="Genomic_DNA"/>
</dbReference>